<dbReference type="InterPro" id="IPR057326">
    <property type="entry name" value="KR_dom"/>
</dbReference>
<dbReference type="InterPro" id="IPR011032">
    <property type="entry name" value="GroES-like_sf"/>
</dbReference>
<dbReference type="Pfam" id="PF08242">
    <property type="entry name" value="Methyltransf_12"/>
    <property type="match status" value="1"/>
</dbReference>
<keyword evidence="14" id="KW-1185">Reference proteome</keyword>
<dbReference type="InterPro" id="IPR049552">
    <property type="entry name" value="PKS_DH_N"/>
</dbReference>
<evidence type="ECO:0000259" key="12">
    <source>
        <dbReference type="PROSITE" id="PS52019"/>
    </source>
</evidence>
<dbReference type="Pfam" id="PF08659">
    <property type="entry name" value="KR"/>
    <property type="match status" value="1"/>
</dbReference>
<dbReference type="SUPFAM" id="SSF55048">
    <property type="entry name" value="Probable ACP-binding domain of malonyl-CoA ACP transacylase"/>
    <property type="match status" value="1"/>
</dbReference>
<keyword evidence="3" id="KW-0808">Transferase</keyword>
<dbReference type="InterPro" id="IPR014030">
    <property type="entry name" value="Ketoacyl_synth_N"/>
</dbReference>
<dbReference type="Pfam" id="PF08240">
    <property type="entry name" value="ADH_N"/>
    <property type="match status" value="1"/>
</dbReference>
<keyword evidence="6" id="KW-0511">Multifunctional enzyme</keyword>
<dbReference type="InterPro" id="IPR013154">
    <property type="entry name" value="ADH-like_N"/>
</dbReference>
<evidence type="ECO:0000256" key="2">
    <source>
        <dbReference type="ARBA" id="ARBA00022553"/>
    </source>
</evidence>
<dbReference type="SMART" id="SM00823">
    <property type="entry name" value="PKS_PP"/>
    <property type="match status" value="1"/>
</dbReference>
<dbReference type="InterPro" id="IPR006162">
    <property type="entry name" value="Ppantetheine_attach_site"/>
</dbReference>
<dbReference type="PANTHER" id="PTHR43775">
    <property type="entry name" value="FATTY ACID SYNTHASE"/>
    <property type="match status" value="1"/>
</dbReference>
<dbReference type="PROSITE" id="PS52019">
    <property type="entry name" value="PKS_MFAS_DH"/>
    <property type="match status" value="1"/>
</dbReference>
<dbReference type="InterPro" id="IPR029063">
    <property type="entry name" value="SAM-dependent_MTases_sf"/>
</dbReference>
<keyword evidence="2" id="KW-0597">Phosphoprotein</keyword>
<evidence type="ECO:0000256" key="6">
    <source>
        <dbReference type="ARBA" id="ARBA00023268"/>
    </source>
</evidence>
<dbReference type="Pfam" id="PF00550">
    <property type="entry name" value="PP-binding"/>
    <property type="match status" value="1"/>
</dbReference>
<evidence type="ECO:0000256" key="8">
    <source>
        <dbReference type="PROSITE-ProRule" id="PRU01363"/>
    </source>
</evidence>
<name>A0A423VD06_CYTCH</name>
<dbReference type="InterPro" id="IPR016035">
    <property type="entry name" value="Acyl_Trfase/lysoPLipase"/>
</dbReference>
<keyword evidence="1" id="KW-0596">Phosphopantetheine</keyword>
<evidence type="ECO:0000313" key="13">
    <source>
        <dbReference type="EMBL" id="ROV88787.1"/>
    </source>
</evidence>
<feature type="domain" description="Ketosynthase family 3 (KS3)" evidence="11">
    <location>
        <begin position="24"/>
        <end position="449"/>
    </location>
</feature>
<dbReference type="GO" id="GO:0004315">
    <property type="term" value="F:3-oxoacyl-[acyl-carrier-protein] synthase activity"/>
    <property type="evidence" value="ECO:0007669"/>
    <property type="project" value="InterPro"/>
</dbReference>
<dbReference type="InterPro" id="IPR056501">
    <property type="entry name" value="NAD-bd_HRPKS_sdrA"/>
</dbReference>
<dbReference type="Pfam" id="PF23114">
    <property type="entry name" value="NAD-bd_HRPKS_sdrA"/>
    <property type="match status" value="1"/>
</dbReference>
<dbReference type="InterPro" id="IPR014031">
    <property type="entry name" value="Ketoacyl_synth_C"/>
</dbReference>
<dbReference type="InterPro" id="IPR014043">
    <property type="entry name" value="Acyl_transferase_dom"/>
</dbReference>
<keyword evidence="4" id="KW-0521">NADP</keyword>
<proteinExistence type="predicted"/>
<evidence type="ECO:0000256" key="4">
    <source>
        <dbReference type="ARBA" id="ARBA00022857"/>
    </source>
</evidence>
<dbReference type="Gene3D" id="3.40.366.10">
    <property type="entry name" value="Malonyl-Coenzyme A Acyl Carrier Protein, domain 2"/>
    <property type="match status" value="1"/>
</dbReference>
<dbReference type="Gene3D" id="1.10.1200.10">
    <property type="entry name" value="ACP-like"/>
    <property type="match status" value="1"/>
</dbReference>
<dbReference type="Gene3D" id="3.90.180.10">
    <property type="entry name" value="Medium-chain alcohol dehydrogenases, catalytic domain"/>
    <property type="match status" value="1"/>
</dbReference>
<dbReference type="SUPFAM" id="SSF50129">
    <property type="entry name" value="GroES-like"/>
    <property type="match status" value="1"/>
</dbReference>
<accession>A0A423VD06</accession>
<dbReference type="InterPro" id="IPR032821">
    <property type="entry name" value="PKS_assoc"/>
</dbReference>
<dbReference type="InterPro" id="IPR042104">
    <property type="entry name" value="PKS_dehydratase_sf"/>
</dbReference>
<reference evidence="13 14" key="1">
    <citation type="submission" date="2015-09" db="EMBL/GenBank/DDBJ databases">
        <title>Host preference determinants of Valsa canker pathogens revealed by comparative genomics.</title>
        <authorList>
            <person name="Yin Z."/>
            <person name="Huang L."/>
        </authorList>
    </citation>
    <scope>NUCLEOTIDE SEQUENCE [LARGE SCALE GENOMIC DNA]</scope>
    <source>
        <strain evidence="13 14">YSFL</strain>
    </source>
</reference>
<dbReference type="InterPro" id="IPR020843">
    <property type="entry name" value="ER"/>
</dbReference>
<dbReference type="InterPro" id="IPR020806">
    <property type="entry name" value="PKS_PP-bd"/>
</dbReference>
<dbReference type="Pfam" id="PF02801">
    <property type="entry name" value="Ketoacyl-synt_C"/>
    <property type="match status" value="1"/>
</dbReference>
<dbReference type="InterPro" id="IPR013968">
    <property type="entry name" value="PKS_KR"/>
</dbReference>
<dbReference type="InterPro" id="IPR036736">
    <property type="entry name" value="ACP-like_sf"/>
</dbReference>
<dbReference type="SUPFAM" id="SSF51735">
    <property type="entry name" value="NAD(P)-binding Rossmann-fold domains"/>
    <property type="match status" value="2"/>
</dbReference>
<dbReference type="CDD" id="cd05195">
    <property type="entry name" value="enoyl_red"/>
    <property type="match status" value="1"/>
</dbReference>
<feature type="active site" description="Proton donor; for dehydratase activity" evidence="8">
    <location>
        <position position="1230"/>
    </location>
</feature>
<dbReference type="SMART" id="SM00829">
    <property type="entry name" value="PKS_ER"/>
    <property type="match status" value="1"/>
</dbReference>
<dbReference type="PANTHER" id="PTHR43775:SF29">
    <property type="entry name" value="ASPERFURANONE POLYKETIDE SYNTHASE AFOG-RELATED"/>
    <property type="match status" value="1"/>
</dbReference>
<keyword evidence="7" id="KW-0012">Acyltransferase</keyword>
<dbReference type="GO" id="GO:0016491">
    <property type="term" value="F:oxidoreductase activity"/>
    <property type="evidence" value="ECO:0007669"/>
    <property type="project" value="UniProtKB-KW"/>
</dbReference>
<feature type="active site" description="Proton acceptor; for dehydratase activity" evidence="8">
    <location>
        <position position="1039"/>
    </location>
</feature>
<feature type="domain" description="PKS/mFAS DH" evidence="12">
    <location>
        <begin position="1007"/>
        <end position="1319"/>
    </location>
</feature>
<dbReference type="Proteomes" id="UP000284375">
    <property type="component" value="Unassembled WGS sequence"/>
</dbReference>
<evidence type="ECO:0000256" key="9">
    <source>
        <dbReference type="SAM" id="MobiDB-lite"/>
    </source>
</evidence>
<feature type="domain" description="Carrier" evidence="10">
    <location>
        <begin position="2557"/>
        <end position="2635"/>
    </location>
</feature>
<dbReference type="InterPro" id="IPR049900">
    <property type="entry name" value="PKS_mFAS_DH"/>
</dbReference>
<dbReference type="SUPFAM" id="SSF53901">
    <property type="entry name" value="Thiolase-like"/>
    <property type="match status" value="1"/>
</dbReference>
<dbReference type="SMART" id="SM00826">
    <property type="entry name" value="PKS_DH"/>
    <property type="match status" value="1"/>
</dbReference>
<sequence>MGSVSNHAPLPRPQCPAAGSGLEADDIAIIGFSLRLPGEATSPENFWDMLQAGRSASGEFPPDRVNLAGHYHPDASRLDQMPLRGGYFLRDRIDRFDAPFFSISPAEAACMEPQQRGMLETSYRALENAGINISQCSGTRTSVHTGSFTDDYRSVMFHDRLEGHMYAATGLANSILANRVSWFFNLKGPSINLDTACSSSLTALHLACQDLRTGTTDMGLVGGCNLIYHPDYMLMMSNMSFLSTDSRSWSLDEKANGYARGEGFGVLVIKRLADAARDGDTVRAVIRATRLNQDGRTPGITVPSGEAHKALIRETYAQANIDMEPTRFFEAHATGTQAGDPTEANAVGESFCHVRSTSDPLWIGAVKSNVGHLEAGSGMASLFKAILVLEKGIIPPNANFERLNPRIQAERYHLAIPTEARPWPTRGLRRICVNSFGFGGSNGVVILDDAHHYPRSRGFTVQHRTKVEPPAMEDLLDTAQSNTDNGTHVGEYKDGNRRSTNHPGQGILAWSSVDEDGLNRMQSELSAFFSSQSSEHLTEEAMRDIAYTLCSKRTEFSWRRFVVFSSLSDLQEKIASSSALAKAKSTQGRHAAFVFTGQGAQYAGMGRGLTTVFRKFRESMEHSQKLLYAMGCEWQLEDVMYDMEHTGPDRIHEPQYSQPACTALQIALVDLIWSFGIRPSVVVGHSSGEIAAAYCSGALTRESALRVAFHRGRLAAKLRTTTDCKLSMMAVGLSAPEIEPYLSKLDEKYGTEGGRRVGIACINSPKNVTLSGDADQIHFLEELLQGADIFARRLNVDMAYHSSFMTPIAQEYQECLHHLQPDGSKSGSALMVSSVTGDVVYPADLTSPEYWARNMTSPVRFSDAISKLTAQSGKKRKVLGQKNTRNTGPLHQKISDLVEIGPHHALRGPVRECLQAVGLAEAIQYHPTLTRTSLPSPPTSPGDMMSAAGKLWSLGYPVDLLAVNSLPRDSARALRTDLPEYQFNHSQVHWRESRVARNYRLRDTPQHDFLGVRSDDWNERQAHWRALVGEARLPWLRDHKLAGEYLYPAGGMIVMAVEAARQLAGPAGGASSFELQDVQFLNAFRALQGASSTVETRFTLSPTVQNPRWSQFHLFIYEETSWVEVCRGRIRAYLDSDDDGDDANDHLQRWDTLDFEERLSKTKQCFNTKAFYDVVNTKHDAAYGPSFQTLDNITMSATGEVMVDIQTRKWAETYDDKYVSPHVIHPATVDGLLQLAFPAIYGTTNTVVPTRVGRIWINARALLRRSEQGLSVIRALGECATRGHRGTDVRARVVTPETGEPLIDMERYETTIVASNNDAQRGEVEPKKLCATMQWLPDVDVLSAAALKDFVHVGRDPDADSARIAVYTDLHMIIRYFLSDALERLSNVDVEGLCSKHAQNLVRWMRYQISRGPRKVGADDTAEEKILHDTSFRESKIENVSSFDAECRTLVILARNIHDIVLGHVDPLPILFEGASSHEYYQSVMAGSPNVPSLTKYLDLLGHKDPGMRILEVGAGTGGSTEVVTRALTQEGRPRWAQYDYTDASPSFFAQARERFDEFSNYMEFRVLNVSGDLAKQGFEESSYDLIIAGNVLHTLGDLPRTCNNLRKLLKLGGKLVLFETTNLASIRTGLYGGVTEGWWSSIKDEEKCTPLLSVDSWSEILQDSGFTGLDLVLQDLEDPEFGEQTVLVASAAASTSTDSPLVDRGRDARDIAVATTILCDDRVAKQKELADLLQSQLGRDARSSCSRMDIQSLAPADLSDMSCISLLDVDRPFLARLQEEDFTRLKHIIASSRDILWVSQDSTVPASPEFSMVDGLARVMRGEYPLLKFVTLSLEAEPGPLETPAIILDTWKRMLQTGDSQTELEVRQRGGVLEVPRVIHSPSMNNLVAERSKDRHVVENSRLGNAPPLELQIDAPGMLDSACYHEIDVDTVLEPLAEDEVLVRAHAFGFSPRDYLIASGRLNEQDIGMQCAGVVEATGLTPDLQPGDRVCVLQRPGFRTLVRCKMGSVARIPDSMSYEDAASLPAAAVLAVHTLTAMGSLEEGETVLIQNAASTVGQVLVQVAKSMNARVLVTVKGAEQRKMLSEVYSIPDEHIFAKGGTRVLDATDGQGVDVVVALSPSHDETEAFWKCLSGVGRFFHISDDREINHVGSQQGSNASFLRINLAELVSKRPSYIAKLLRKVATMLQSGTIHPVTGIQTFPAESAKAALELFAGGEETGGSVVLLRAESLVKTELVNRPLYSFDSNGTYVIAGGLGGIGRSIARWMVARGARHLMLLSRSGASRPTAQALVDELAQQNVQVVTPACDIADLDQLKQVIQEASRTMPPFRGCIQGAMNLRDGIFENMSWEDWSESVKPKVLGSWNLHLAMPKALDFFVLLSSISCILGGVSQANYAVGNAYQNALCRYRHAIGERATSAVNLGMLISEGVVAEDQELLALMRGMGQFMDIEGKEMFALLEHHLAPRRPSHDDDLNQTGSRSTPWADEEEAQPIFGIQLPAAFVATKKELPYYLTHPHFRHFHYVDTESKGGAHSRNPAELGVDYASAIANGETTDQVAADMVQWLTTKMSRLLGLEMADMDVTRPISSYGVDSLMGIELRNWFERELGAKMPVFELLSSSTSMADVCAKAAARTRFRGEKTAH</sequence>
<dbReference type="SUPFAM" id="SSF47336">
    <property type="entry name" value="ACP-like"/>
    <property type="match status" value="1"/>
</dbReference>
<dbReference type="CDD" id="cd02440">
    <property type="entry name" value="AdoMet_MTases"/>
    <property type="match status" value="1"/>
</dbReference>
<dbReference type="SUPFAM" id="SSF53335">
    <property type="entry name" value="S-adenosyl-L-methionine-dependent methyltransferases"/>
    <property type="match status" value="1"/>
</dbReference>
<feature type="region of interest" description="Disordered" evidence="9">
    <location>
        <begin position="478"/>
        <end position="506"/>
    </location>
</feature>
<evidence type="ECO:0000256" key="1">
    <source>
        <dbReference type="ARBA" id="ARBA00022450"/>
    </source>
</evidence>
<dbReference type="InterPro" id="IPR016036">
    <property type="entry name" value="Malonyl_transacylase_ACP-bd"/>
</dbReference>
<keyword evidence="5" id="KW-0560">Oxidoreductase</keyword>
<dbReference type="InterPro" id="IPR020841">
    <property type="entry name" value="PKS_Beta-ketoAc_synthase_dom"/>
</dbReference>
<dbReference type="GO" id="GO:0004312">
    <property type="term" value="F:fatty acid synthase activity"/>
    <property type="evidence" value="ECO:0007669"/>
    <property type="project" value="TreeGrafter"/>
</dbReference>
<feature type="region of interest" description="Disordered" evidence="9">
    <location>
        <begin position="2468"/>
        <end position="2487"/>
    </location>
</feature>
<evidence type="ECO:0000259" key="10">
    <source>
        <dbReference type="PROSITE" id="PS50075"/>
    </source>
</evidence>
<dbReference type="CDD" id="cd00833">
    <property type="entry name" value="PKS"/>
    <property type="match status" value="1"/>
</dbReference>
<dbReference type="PROSITE" id="PS52004">
    <property type="entry name" value="KS3_2"/>
    <property type="match status" value="1"/>
</dbReference>
<feature type="region of interest" description="C-terminal hotdog fold" evidence="8">
    <location>
        <begin position="1163"/>
        <end position="1319"/>
    </location>
</feature>
<dbReference type="GO" id="GO:0006633">
    <property type="term" value="P:fatty acid biosynthetic process"/>
    <property type="evidence" value="ECO:0007669"/>
    <property type="project" value="InterPro"/>
</dbReference>
<dbReference type="PROSITE" id="PS50075">
    <property type="entry name" value="CARRIER"/>
    <property type="match status" value="1"/>
</dbReference>
<dbReference type="Gene3D" id="3.40.50.150">
    <property type="entry name" value="Vaccinia Virus protein VP39"/>
    <property type="match status" value="1"/>
</dbReference>
<dbReference type="PROSITE" id="PS00606">
    <property type="entry name" value="KS3_1"/>
    <property type="match status" value="1"/>
</dbReference>
<organism evidence="13 14">
    <name type="scientific">Cytospora chrysosperma</name>
    <name type="common">Cytospora canker fungus</name>
    <name type="synonym">Sphaeria chrysosperma</name>
    <dbReference type="NCBI Taxonomy" id="252740"/>
    <lineage>
        <taxon>Eukaryota</taxon>
        <taxon>Fungi</taxon>
        <taxon>Dikarya</taxon>
        <taxon>Ascomycota</taxon>
        <taxon>Pezizomycotina</taxon>
        <taxon>Sordariomycetes</taxon>
        <taxon>Sordariomycetidae</taxon>
        <taxon>Diaporthales</taxon>
        <taxon>Cytosporaceae</taxon>
        <taxon>Cytospora</taxon>
    </lineage>
</organism>
<dbReference type="InterPro" id="IPR018201">
    <property type="entry name" value="Ketoacyl_synth_AS"/>
</dbReference>
<dbReference type="InterPro" id="IPR009081">
    <property type="entry name" value="PP-bd_ACP"/>
</dbReference>
<dbReference type="SUPFAM" id="SSF52151">
    <property type="entry name" value="FabD/lysophospholipase-like"/>
    <property type="match status" value="1"/>
</dbReference>
<dbReference type="Gene3D" id="3.10.129.110">
    <property type="entry name" value="Polyketide synthase dehydratase"/>
    <property type="match status" value="1"/>
</dbReference>
<dbReference type="OrthoDB" id="329835at2759"/>
<dbReference type="SMART" id="SM00825">
    <property type="entry name" value="PKS_KS"/>
    <property type="match status" value="1"/>
</dbReference>
<protein>
    <submittedName>
        <fullName evidence="13">Uncharacterized protein</fullName>
    </submittedName>
</protein>
<dbReference type="Pfam" id="PF13602">
    <property type="entry name" value="ADH_zinc_N_2"/>
    <property type="match status" value="1"/>
</dbReference>
<dbReference type="SMART" id="SM00827">
    <property type="entry name" value="PKS_AT"/>
    <property type="match status" value="1"/>
</dbReference>
<evidence type="ECO:0000256" key="5">
    <source>
        <dbReference type="ARBA" id="ARBA00023002"/>
    </source>
</evidence>
<dbReference type="PROSITE" id="PS00012">
    <property type="entry name" value="PHOSPHOPANTETHEINE"/>
    <property type="match status" value="1"/>
</dbReference>
<evidence type="ECO:0000259" key="11">
    <source>
        <dbReference type="PROSITE" id="PS52004"/>
    </source>
</evidence>
<dbReference type="Pfam" id="PF00698">
    <property type="entry name" value="Acyl_transf_1"/>
    <property type="match status" value="1"/>
</dbReference>
<dbReference type="Pfam" id="PF14765">
    <property type="entry name" value="PS-DH"/>
    <property type="match status" value="1"/>
</dbReference>
<dbReference type="InterPro" id="IPR036291">
    <property type="entry name" value="NAD(P)-bd_dom_sf"/>
</dbReference>
<dbReference type="Pfam" id="PF21089">
    <property type="entry name" value="PKS_DH_N"/>
    <property type="match status" value="1"/>
</dbReference>
<dbReference type="Gene3D" id="3.30.70.3290">
    <property type="match status" value="1"/>
</dbReference>
<dbReference type="Gene3D" id="3.40.47.10">
    <property type="match status" value="1"/>
</dbReference>
<gene>
    <name evidence="13" type="ORF">VSDG_08965</name>
</gene>
<dbReference type="SMART" id="SM00822">
    <property type="entry name" value="PKS_KR"/>
    <property type="match status" value="1"/>
</dbReference>
<dbReference type="InterPro" id="IPR016039">
    <property type="entry name" value="Thiolase-like"/>
</dbReference>
<dbReference type="Pfam" id="PF16197">
    <property type="entry name" value="KAsynt_C_assoc"/>
    <property type="match status" value="1"/>
</dbReference>
<evidence type="ECO:0000256" key="3">
    <source>
        <dbReference type="ARBA" id="ARBA00022679"/>
    </source>
</evidence>
<dbReference type="InterPro" id="IPR001227">
    <property type="entry name" value="Ac_transferase_dom_sf"/>
</dbReference>
<evidence type="ECO:0000313" key="14">
    <source>
        <dbReference type="Proteomes" id="UP000284375"/>
    </source>
</evidence>
<evidence type="ECO:0000256" key="7">
    <source>
        <dbReference type="ARBA" id="ARBA00023315"/>
    </source>
</evidence>
<dbReference type="GO" id="GO:0030639">
    <property type="term" value="P:polyketide biosynthetic process"/>
    <property type="evidence" value="ECO:0007669"/>
    <property type="project" value="UniProtKB-ARBA"/>
</dbReference>
<dbReference type="Gene3D" id="3.40.50.720">
    <property type="entry name" value="NAD(P)-binding Rossmann-like Domain"/>
    <property type="match status" value="1"/>
</dbReference>
<dbReference type="GO" id="GO:0031177">
    <property type="term" value="F:phosphopantetheine binding"/>
    <property type="evidence" value="ECO:0007669"/>
    <property type="project" value="InterPro"/>
</dbReference>
<feature type="region of interest" description="N-terminal hotdog fold" evidence="8">
    <location>
        <begin position="1007"/>
        <end position="1137"/>
    </location>
</feature>
<dbReference type="Pfam" id="PF00109">
    <property type="entry name" value="ketoacyl-synt"/>
    <property type="match status" value="1"/>
</dbReference>
<dbReference type="EMBL" id="LJZO01000063">
    <property type="protein sequence ID" value="ROV88787.1"/>
    <property type="molecule type" value="Genomic_DNA"/>
</dbReference>
<dbReference type="STRING" id="252740.A0A423VD06"/>
<dbReference type="InterPro" id="IPR013217">
    <property type="entry name" value="Methyltransf_12"/>
</dbReference>
<dbReference type="InterPro" id="IPR020807">
    <property type="entry name" value="PKS_DH"/>
</dbReference>
<dbReference type="InterPro" id="IPR050091">
    <property type="entry name" value="PKS_NRPS_Biosynth_Enz"/>
</dbReference>
<comment type="caution">
    <text evidence="13">The sequence shown here is derived from an EMBL/GenBank/DDBJ whole genome shotgun (WGS) entry which is preliminary data.</text>
</comment>
<dbReference type="InterPro" id="IPR049551">
    <property type="entry name" value="PKS_DH_C"/>
</dbReference>